<feature type="compositionally biased region" description="Pro residues" evidence="1">
    <location>
        <begin position="84"/>
        <end position="93"/>
    </location>
</feature>
<proteinExistence type="predicted"/>
<evidence type="ECO:0000313" key="3">
    <source>
        <dbReference type="EMBL" id="MBA4628714.1"/>
    </source>
</evidence>
<evidence type="ECO:0000256" key="2">
    <source>
        <dbReference type="SAM" id="Phobius"/>
    </source>
</evidence>
<dbReference type="AlphaFoldDB" id="A0A7C8YWX8"/>
<evidence type="ECO:0000256" key="1">
    <source>
        <dbReference type="SAM" id="MobiDB-lite"/>
    </source>
</evidence>
<organism evidence="3">
    <name type="scientific">Opuntia streptacantha</name>
    <name type="common">Prickly pear cactus</name>
    <name type="synonym">Opuntia cardona</name>
    <dbReference type="NCBI Taxonomy" id="393608"/>
    <lineage>
        <taxon>Eukaryota</taxon>
        <taxon>Viridiplantae</taxon>
        <taxon>Streptophyta</taxon>
        <taxon>Embryophyta</taxon>
        <taxon>Tracheophyta</taxon>
        <taxon>Spermatophyta</taxon>
        <taxon>Magnoliopsida</taxon>
        <taxon>eudicotyledons</taxon>
        <taxon>Gunneridae</taxon>
        <taxon>Pentapetalae</taxon>
        <taxon>Caryophyllales</taxon>
        <taxon>Cactineae</taxon>
        <taxon>Cactaceae</taxon>
        <taxon>Opuntioideae</taxon>
        <taxon>Opuntia</taxon>
    </lineage>
</organism>
<feature type="transmembrane region" description="Helical" evidence="2">
    <location>
        <begin position="33"/>
        <end position="54"/>
    </location>
</feature>
<keyword evidence="2" id="KW-0812">Transmembrane</keyword>
<name>A0A7C8YWX8_OPUST</name>
<accession>A0A7C8YWX8</accession>
<reference evidence="3" key="2">
    <citation type="submission" date="2020-07" db="EMBL/GenBank/DDBJ databases">
        <authorList>
            <person name="Vera ALvarez R."/>
            <person name="Arias-Moreno D.M."/>
            <person name="Jimenez-Jacinto V."/>
            <person name="Jimenez-Bremont J.F."/>
            <person name="Swaminathan K."/>
            <person name="Moose S.P."/>
            <person name="Guerrero-Gonzalez M.L."/>
            <person name="Marino-Ramirez L."/>
            <person name="Landsman D."/>
            <person name="Rodriguez-Kessler M."/>
            <person name="Delgado-Sanchez P."/>
        </authorList>
    </citation>
    <scope>NUCLEOTIDE SEQUENCE</scope>
    <source>
        <tissue evidence="3">Cladode</tissue>
    </source>
</reference>
<feature type="compositionally biased region" description="Low complexity" evidence="1">
    <location>
        <begin position="110"/>
        <end position="152"/>
    </location>
</feature>
<dbReference type="EMBL" id="GISG01067051">
    <property type="protein sequence ID" value="MBA4628714.1"/>
    <property type="molecule type" value="Transcribed_RNA"/>
</dbReference>
<keyword evidence="2" id="KW-0472">Membrane</keyword>
<keyword evidence="2" id="KW-1133">Transmembrane helix</keyword>
<feature type="compositionally biased region" description="Low complexity" evidence="1">
    <location>
        <begin position="67"/>
        <end position="83"/>
    </location>
</feature>
<protein>
    <submittedName>
        <fullName evidence="3">Uncharacterized protein</fullName>
    </submittedName>
</protein>
<reference evidence="3" key="1">
    <citation type="journal article" date="2013" name="J. Plant Res.">
        <title>Effect of fungi and light on seed germination of three Opuntia species from semiarid lands of central Mexico.</title>
        <authorList>
            <person name="Delgado-Sanchez P."/>
            <person name="Jimenez-Bremont J.F."/>
            <person name="Guerrero-Gonzalez Mde L."/>
            <person name="Flores J."/>
        </authorList>
    </citation>
    <scope>NUCLEOTIDE SEQUENCE</scope>
    <source>
        <tissue evidence="3">Cladode</tissue>
    </source>
</reference>
<feature type="region of interest" description="Disordered" evidence="1">
    <location>
        <begin position="58"/>
        <end position="152"/>
    </location>
</feature>
<sequence>MSIQTVLDCIHYWLVDHPTISAFKWQNGVTPGASLHFLLLSILTYLALTFLLSLSSHRHSFGPSPPSTTSLSSSSPSPCSLDAPSPPSPPPPRCTGSSASQPTTPRHVGPSSSGPTSSTSPKSSNSSTLSSSSLAAASDASRFSTCTTTRRS</sequence>